<dbReference type="EMBL" id="FN653021">
    <property type="protein sequence ID" value="CBY23695.1"/>
    <property type="molecule type" value="Genomic_DNA"/>
</dbReference>
<accession>E4X1L4</accession>
<reference evidence="5" key="1">
    <citation type="journal article" date="2010" name="Science">
        <title>Plasticity of animal genome architecture unmasked by rapid evolution of a pelagic tunicate.</title>
        <authorList>
            <person name="Denoeud F."/>
            <person name="Henriet S."/>
            <person name="Mungpakdee S."/>
            <person name="Aury J.M."/>
            <person name="Da Silva C."/>
            <person name="Brinkmann H."/>
            <person name="Mikhaleva J."/>
            <person name="Olsen L.C."/>
            <person name="Jubin C."/>
            <person name="Canestro C."/>
            <person name="Bouquet J.M."/>
            <person name="Danks G."/>
            <person name="Poulain J."/>
            <person name="Campsteijn C."/>
            <person name="Adamski M."/>
            <person name="Cross I."/>
            <person name="Yadetie F."/>
            <person name="Muffato M."/>
            <person name="Louis A."/>
            <person name="Butcher S."/>
            <person name="Tsagkogeorga G."/>
            <person name="Konrad A."/>
            <person name="Singh S."/>
            <person name="Jensen M.F."/>
            <person name="Cong E.H."/>
            <person name="Eikeseth-Otteraa H."/>
            <person name="Noel B."/>
            <person name="Anthouard V."/>
            <person name="Porcel B.M."/>
            <person name="Kachouri-Lafond R."/>
            <person name="Nishino A."/>
            <person name="Ugolini M."/>
            <person name="Chourrout P."/>
            <person name="Nishida H."/>
            <person name="Aasland R."/>
            <person name="Huzurbazar S."/>
            <person name="Westhof E."/>
            <person name="Delsuc F."/>
            <person name="Lehrach H."/>
            <person name="Reinhardt R."/>
            <person name="Weissenbach J."/>
            <person name="Roy S.W."/>
            <person name="Artiguenave F."/>
            <person name="Postlethwait J.H."/>
            <person name="Manak J.R."/>
            <person name="Thompson E.M."/>
            <person name="Jaillon O."/>
            <person name="Du Pasquier L."/>
            <person name="Boudinot P."/>
            <person name="Liberles D.A."/>
            <person name="Volff J.N."/>
            <person name="Philippe H."/>
            <person name="Lenhard B."/>
            <person name="Roest Crollius H."/>
            <person name="Wincker P."/>
            <person name="Chourrout D."/>
        </authorList>
    </citation>
    <scope>NUCLEOTIDE SEQUENCE [LARGE SCALE GENOMIC DNA]</scope>
</reference>
<dbReference type="InterPro" id="IPR055356">
    <property type="entry name" value="ZP-N"/>
</dbReference>
<keyword evidence="2" id="KW-1015">Disulfide bond</keyword>
<name>E4X1L4_OIKDI</name>
<keyword evidence="1" id="KW-0732">Signal</keyword>
<dbReference type="InterPro" id="IPR042235">
    <property type="entry name" value="ZP-C_dom"/>
</dbReference>
<dbReference type="Proteomes" id="UP000001307">
    <property type="component" value="Unassembled WGS sequence"/>
</dbReference>
<keyword evidence="3" id="KW-0472">Membrane</keyword>
<dbReference type="Pfam" id="PF00100">
    <property type="entry name" value="Zona_pellucida"/>
    <property type="match status" value="1"/>
</dbReference>
<evidence type="ECO:0000256" key="1">
    <source>
        <dbReference type="ARBA" id="ARBA00022729"/>
    </source>
</evidence>
<keyword evidence="3" id="KW-1133">Transmembrane helix</keyword>
<feature type="domain" description="ZP" evidence="4">
    <location>
        <begin position="43"/>
        <end position="300"/>
    </location>
</feature>
<sequence>MASSHLKIKIKSSKKGADKMRILPSLFFIAAISAFEREEIAVACGKKKIEVRLEKDYLIKNGVNVANREQLHMGENTACIPIEEEDAYKFVIFAPFNSCFTKVEHETEDYVFSNQIYYNTTRQATEVFKWRCIYEDKYTVSYEHAITPIKRTLSFTTEKGQFDVDMRVYADEQYTSEISERTPIRLNTPVYVSLNLDRPFAFPEIVLTVKNCFATDQTDPSSETANWYSLISGMCVQPNDPSIVMMENGVGNNARFKFNMFKWKTRTSYIYMHCEVYLCDSDKEECYNEDAVCSGTDRVRRNAELGPNDEEVVTEFKPTFMSKGPIIIDEDIIESVGKAEINRLEIDFMTDNEFLRLYIIVTICTVLAFVGILIGIIAVVIRRRAQQQKELFVSN</sequence>
<feature type="transmembrane region" description="Helical" evidence="3">
    <location>
        <begin position="357"/>
        <end position="381"/>
    </location>
</feature>
<dbReference type="InParanoid" id="E4X1L4"/>
<dbReference type="Gene3D" id="2.60.40.4100">
    <property type="entry name" value="Zona pellucida, ZP-C domain"/>
    <property type="match status" value="1"/>
</dbReference>
<gene>
    <name evidence="5" type="ORF">GSOID_T00016153001</name>
</gene>
<keyword evidence="6" id="KW-1185">Reference proteome</keyword>
<proteinExistence type="predicted"/>
<organism evidence="5">
    <name type="scientific">Oikopleura dioica</name>
    <name type="common">Tunicate</name>
    <dbReference type="NCBI Taxonomy" id="34765"/>
    <lineage>
        <taxon>Eukaryota</taxon>
        <taxon>Metazoa</taxon>
        <taxon>Chordata</taxon>
        <taxon>Tunicata</taxon>
        <taxon>Appendicularia</taxon>
        <taxon>Copelata</taxon>
        <taxon>Oikopleuridae</taxon>
        <taxon>Oikopleura</taxon>
    </lineage>
</organism>
<evidence type="ECO:0000313" key="6">
    <source>
        <dbReference type="Proteomes" id="UP000001307"/>
    </source>
</evidence>
<dbReference type="Pfam" id="PF23344">
    <property type="entry name" value="ZP-N"/>
    <property type="match status" value="1"/>
</dbReference>
<dbReference type="Gene3D" id="2.60.40.3210">
    <property type="entry name" value="Zona pellucida, ZP-N domain"/>
    <property type="match status" value="1"/>
</dbReference>
<dbReference type="InterPro" id="IPR055355">
    <property type="entry name" value="ZP-C"/>
</dbReference>
<evidence type="ECO:0000313" key="5">
    <source>
        <dbReference type="EMBL" id="CBY23695.1"/>
    </source>
</evidence>
<dbReference type="InterPro" id="IPR001507">
    <property type="entry name" value="ZP_dom"/>
</dbReference>
<dbReference type="PANTHER" id="PTHR14002:SF54">
    <property type="entry name" value="ZONA PELLUCIDA SPERM-BINDING PROTEIN 2"/>
    <property type="match status" value="1"/>
</dbReference>
<keyword evidence="3" id="KW-0812">Transmembrane</keyword>
<dbReference type="PANTHER" id="PTHR14002">
    <property type="entry name" value="ENDOGLIN/TGF-BETA RECEPTOR TYPE III"/>
    <property type="match status" value="1"/>
</dbReference>
<evidence type="ECO:0000259" key="4">
    <source>
        <dbReference type="PROSITE" id="PS51034"/>
    </source>
</evidence>
<dbReference type="SMART" id="SM00241">
    <property type="entry name" value="ZP"/>
    <property type="match status" value="1"/>
</dbReference>
<evidence type="ECO:0000256" key="2">
    <source>
        <dbReference type="ARBA" id="ARBA00023157"/>
    </source>
</evidence>
<dbReference type="PROSITE" id="PS51034">
    <property type="entry name" value="ZP_2"/>
    <property type="match status" value="1"/>
</dbReference>
<protein>
    <recommendedName>
        <fullName evidence="4">ZP domain-containing protein</fullName>
    </recommendedName>
</protein>
<dbReference type="AlphaFoldDB" id="E4X1L4"/>
<dbReference type="OrthoDB" id="10063988at2759"/>
<evidence type="ECO:0000256" key="3">
    <source>
        <dbReference type="SAM" id="Phobius"/>
    </source>
</evidence>